<protein>
    <recommendedName>
        <fullName evidence="2">DUF2726 domain-containing protein</fullName>
    </recommendedName>
</protein>
<dbReference type="RefSeq" id="WP_065546255.1">
    <property type="nucleotide sequence ID" value="NZ_CP016415.1"/>
</dbReference>
<organism evidence="3 4">
    <name type="scientific">Vibrio scophthalmi</name>
    <dbReference type="NCBI Taxonomy" id="45658"/>
    <lineage>
        <taxon>Bacteria</taxon>
        <taxon>Pseudomonadati</taxon>
        <taxon>Pseudomonadota</taxon>
        <taxon>Gammaproteobacteria</taxon>
        <taxon>Vibrionales</taxon>
        <taxon>Vibrionaceae</taxon>
        <taxon>Vibrio</taxon>
    </lineage>
</organism>
<evidence type="ECO:0000259" key="2">
    <source>
        <dbReference type="Pfam" id="PF10881"/>
    </source>
</evidence>
<gene>
    <name evidence="3" type="ORF">VSVS05_03374</name>
</gene>
<keyword evidence="4" id="KW-1185">Reference proteome</keyword>
<dbReference type="EMBL" id="CP016415">
    <property type="protein sequence ID" value="ANU38412.1"/>
    <property type="molecule type" value="Genomic_DNA"/>
</dbReference>
<dbReference type="STRING" id="45658.VSVS12_03882"/>
<name>A0A1C7FEP3_9VIBR</name>
<dbReference type="Proteomes" id="UP000092528">
    <property type="component" value="Chromosome 2"/>
</dbReference>
<keyword evidence="1" id="KW-1133">Transmembrane helix</keyword>
<evidence type="ECO:0000313" key="4">
    <source>
        <dbReference type="Proteomes" id="UP000092528"/>
    </source>
</evidence>
<reference evidence="3 4" key="1">
    <citation type="submission" date="2016-07" db="EMBL/GenBank/DDBJ databases">
        <title>Genome sequencing of Vibrio scophthalmi strain VS-05, an isolated from Paralichthys olivaceus.</title>
        <authorList>
            <person name="Han H.-J."/>
        </authorList>
    </citation>
    <scope>NUCLEOTIDE SEQUENCE [LARGE SCALE GENOMIC DNA]</scope>
    <source>
        <strain evidence="3 4">VS-05</strain>
    </source>
</reference>
<dbReference type="GeneID" id="96874800"/>
<dbReference type="InterPro" id="IPR014538">
    <property type="entry name" value="UCP028063_topo_Znf"/>
</dbReference>
<accession>A0A1C7FEP3</accession>
<keyword evidence="1" id="KW-0472">Membrane</keyword>
<proteinExistence type="predicted"/>
<evidence type="ECO:0000256" key="1">
    <source>
        <dbReference type="SAM" id="Phobius"/>
    </source>
</evidence>
<sequence>MDLNVILIAVVVVFVLVVIGRFSRITNSKPNKSTTTTDYLYQSRNTLVTKSELAFYRALAVSVKNRHLIFSKVRIADVLSPKKGEYDKSNWRRAFNQIACKHYDFVLCDPETLDIHMVIELDDSSHERSDRKKRDVFVDAATASAGITFKRFKVQKCYDYFELENELYGMTPAETTKSGRVLEQQS</sequence>
<dbReference type="Pfam" id="PF10881">
    <property type="entry name" value="DUF2726"/>
    <property type="match status" value="1"/>
</dbReference>
<dbReference type="InterPro" id="IPR024402">
    <property type="entry name" value="DUF2726"/>
</dbReference>
<dbReference type="PATRIC" id="fig|45658.7.peg.3334"/>
<feature type="domain" description="DUF2726" evidence="2">
    <location>
        <begin position="45"/>
        <end position="167"/>
    </location>
</feature>
<dbReference type="AlphaFoldDB" id="A0A1C7FEP3"/>
<keyword evidence="1" id="KW-0812">Transmembrane</keyword>
<feature type="transmembrane region" description="Helical" evidence="1">
    <location>
        <begin position="6"/>
        <end position="23"/>
    </location>
</feature>
<dbReference type="PIRSF" id="PIRSF028063">
    <property type="entry name" value="UCP028063"/>
    <property type="match status" value="1"/>
</dbReference>
<evidence type="ECO:0000313" key="3">
    <source>
        <dbReference type="EMBL" id="ANU38412.1"/>
    </source>
</evidence>